<dbReference type="AlphaFoldDB" id="M8AP43"/>
<dbReference type="EnsemblPlants" id="EMT06276">
    <property type="protein sequence ID" value="EMT06276"/>
    <property type="gene ID" value="F775_27963"/>
</dbReference>
<name>M8AP43_AEGTA</name>
<organism evidence="1">
    <name type="scientific">Aegilops tauschii</name>
    <name type="common">Tausch's goatgrass</name>
    <name type="synonym">Aegilops squarrosa</name>
    <dbReference type="NCBI Taxonomy" id="37682"/>
    <lineage>
        <taxon>Eukaryota</taxon>
        <taxon>Viridiplantae</taxon>
        <taxon>Streptophyta</taxon>
        <taxon>Embryophyta</taxon>
        <taxon>Tracheophyta</taxon>
        <taxon>Spermatophyta</taxon>
        <taxon>Magnoliopsida</taxon>
        <taxon>Liliopsida</taxon>
        <taxon>Poales</taxon>
        <taxon>Poaceae</taxon>
        <taxon>BOP clade</taxon>
        <taxon>Pooideae</taxon>
        <taxon>Triticodae</taxon>
        <taxon>Triticeae</taxon>
        <taxon>Triticinae</taxon>
        <taxon>Aegilops</taxon>
    </lineage>
</organism>
<sequence length="70" mass="7504">MSRVGEICVQRVEKIGTERQKMATASVHGAAGAVAQPGGIDAAAAEYIRMVHERLAAEEAAAARRYYMRA</sequence>
<accession>M8AP43</accession>
<proteinExistence type="predicted"/>
<evidence type="ECO:0000313" key="1">
    <source>
        <dbReference type="EnsemblPlants" id="EMT06276"/>
    </source>
</evidence>
<reference evidence="1" key="1">
    <citation type="submission" date="2015-06" db="UniProtKB">
        <authorList>
            <consortium name="EnsemblPlants"/>
        </authorList>
    </citation>
    <scope>IDENTIFICATION</scope>
</reference>
<protein>
    <submittedName>
        <fullName evidence="1">Uncharacterized protein</fullName>
    </submittedName>
</protein>